<evidence type="ECO:0000313" key="3">
    <source>
        <dbReference type="EMBL" id="KAJ7655421.1"/>
    </source>
</evidence>
<keyword evidence="2" id="KW-1133">Transmembrane helix</keyword>
<keyword evidence="2" id="KW-0812">Transmembrane</keyword>
<evidence type="ECO:0000313" key="4">
    <source>
        <dbReference type="Proteomes" id="UP001221757"/>
    </source>
</evidence>
<proteinExistence type="predicted"/>
<feature type="transmembrane region" description="Helical" evidence="2">
    <location>
        <begin position="121"/>
        <end position="140"/>
    </location>
</feature>
<keyword evidence="4" id="KW-1185">Reference proteome</keyword>
<accession>A0AAD7CRC2</accession>
<keyword evidence="2" id="KW-0472">Membrane</keyword>
<organism evidence="3 4">
    <name type="scientific">Mycena rosella</name>
    <name type="common">Pink bonnet</name>
    <name type="synonym">Agaricus rosellus</name>
    <dbReference type="NCBI Taxonomy" id="1033263"/>
    <lineage>
        <taxon>Eukaryota</taxon>
        <taxon>Fungi</taxon>
        <taxon>Dikarya</taxon>
        <taxon>Basidiomycota</taxon>
        <taxon>Agaricomycotina</taxon>
        <taxon>Agaricomycetes</taxon>
        <taxon>Agaricomycetidae</taxon>
        <taxon>Agaricales</taxon>
        <taxon>Marasmiineae</taxon>
        <taxon>Mycenaceae</taxon>
        <taxon>Mycena</taxon>
    </lineage>
</organism>
<sequence>MSFEIPFHDARTITPSLTRRRTRRPPSKLVTSQIRPRAFDVPRDQPHRQRLRLLPAHAPHYTENRPFRGGSPHTRPFPGAHDRHHRHPGQRYKPPDPAAQAAAFAAQQADLREQKTRMSRFMTSTFLFCTVVLSATVFAIRDR</sequence>
<name>A0AAD7CRC2_MYCRO</name>
<feature type="region of interest" description="Disordered" evidence="1">
    <location>
        <begin position="54"/>
        <end position="100"/>
    </location>
</feature>
<dbReference type="EMBL" id="JARKIE010000311">
    <property type="protein sequence ID" value="KAJ7655421.1"/>
    <property type="molecule type" value="Genomic_DNA"/>
</dbReference>
<reference evidence="3" key="1">
    <citation type="submission" date="2023-03" db="EMBL/GenBank/DDBJ databases">
        <title>Massive genome expansion in bonnet fungi (Mycena s.s.) driven by repeated elements and novel gene families across ecological guilds.</title>
        <authorList>
            <consortium name="Lawrence Berkeley National Laboratory"/>
            <person name="Harder C.B."/>
            <person name="Miyauchi S."/>
            <person name="Viragh M."/>
            <person name="Kuo A."/>
            <person name="Thoen E."/>
            <person name="Andreopoulos B."/>
            <person name="Lu D."/>
            <person name="Skrede I."/>
            <person name="Drula E."/>
            <person name="Henrissat B."/>
            <person name="Morin E."/>
            <person name="Kohler A."/>
            <person name="Barry K."/>
            <person name="LaButti K."/>
            <person name="Morin E."/>
            <person name="Salamov A."/>
            <person name="Lipzen A."/>
            <person name="Mereny Z."/>
            <person name="Hegedus B."/>
            <person name="Baldrian P."/>
            <person name="Stursova M."/>
            <person name="Weitz H."/>
            <person name="Taylor A."/>
            <person name="Grigoriev I.V."/>
            <person name="Nagy L.G."/>
            <person name="Martin F."/>
            <person name="Kauserud H."/>
        </authorList>
    </citation>
    <scope>NUCLEOTIDE SEQUENCE</scope>
    <source>
        <strain evidence="3">CBHHK067</strain>
    </source>
</reference>
<protein>
    <submittedName>
        <fullName evidence="3">Uncharacterized protein</fullName>
    </submittedName>
</protein>
<evidence type="ECO:0000256" key="1">
    <source>
        <dbReference type="SAM" id="MobiDB-lite"/>
    </source>
</evidence>
<dbReference type="AlphaFoldDB" id="A0AAD7CRC2"/>
<dbReference type="Proteomes" id="UP001221757">
    <property type="component" value="Unassembled WGS sequence"/>
</dbReference>
<gene>
    <name evidence="3" type="ORF">B0H17DRAFT_1214055</name>
</gene>
<comment type="caution">
    <text evidence="3">The sequence shown here is derived from an EMBL/GenBank/DDBJ whole genome shotgun (WGS) entry which is preliminary data.</text>
</comment>
<evidence type="ECO:0000256" key="2">
    <source>
        <dbReference type="SAM" id="Phobius"/>
    </source>
</evidence>